<dbReference type="HAMAP" id="MF_01328_B">
    <property type="entry name" value="Ribosomal_uL4_B"/>
    <property type="match status" value="1"/>
</dbReference>
<dbReference type="SUPFAM" id="SSF52166">
    <property type="entry name" value="Ribosomal protein L4"/>
    <property type="match status" value="1"/>
</dbReference>
<dbReference type="AlphaFoldDB" id="A0A1F7W8B0"/>
<dbReference type="GO" id="GO:0005840">
    <property type="term" value="C:ribosome"/>
    <property type="evidence" value="ECO:0007669"/>
    <property type="project" value="UniProtKB-KW"/>
</dbReference>
<accession>A0A1F7W8B0</accession>
<evidence type="ECO:0000256" key="2">
    <source>
        <dbReference type="ARBA" id="ARBA00022980"/>
    </source>
</evidence>
<dbReference type="GO" id="GO:0006412">
    <property type="term" value="P:translation"/>
    <property type="evidence" value="ECO:0007669"/>
    <property type="project" value="UniProtKB-UniRule"/>
</dbReference>
<organism evidence="7 8">
    <name type="scientific">Candidatus Uhrbacteria bacterium RIFOXYB2_FULL_57_15</name>
    <dbReference type="NCBI Taxonomy" id="1802422"/>
    <lineage>
        <taxon>Bacteria</taxon>
        <taxon>Candidatus Uhriibacteriota</taxon>
    </lineage>
</organism>
<evidence type="ECO:0000256" key="1">
    <source>
        <dbReference type="ARBA" id="ARBA00010528"/>
    </source>
</evidence>
<name>A0A1F7W8B0_9BACT</name>
<dbReference type="GO" id="GO:0019843">
    <property type="term" value="F:rRNA binding"/>
    <property type="evidence" value="ECO:0007669"/>
    <property type="project" value="UniProtKB-UniRule"/>
</dbReference>
<dbReference type="InterPro" id="IPR002136">
    <property type="entry name" value="Ribosomal_uL4"/>
</dbReference>
<evidence type="ECO:0000256" key="5">
    <source>
        <dbReference type="HAMAP-Rule" id="MF_01328"/>
    </source>
</evidence>
<comment type="function">
    <text evidence="5">One of the primary rRNA binding proteins, this protein initially binds near the 5'-end of the 23S rRNA. It is important during the early stages of 50S assembly. It makes multiple contacts with different domains of the 23S rRNA in the assembled 50S subunit and ribosome.</text>
</comment>
<dbReference type="Pfam" id="PF00573">
    <property type="entry name" value="Ribosomal_L4"/>
    <property type="match status" value="1"/>
</dbReference>
<sequence length="211" mass="22774">MAKVTLYNQEGASVGELVLDAALFDVKPNPALIHEALVAQHANGRQVLAHTKDRSEVAGTGKKPWKQKGTGKARHGSRRSPIWVGGGITFGPRSDRNFSVKLNKAAKRKALAMVLTDKVVSEKFVAIESMVLPEAKTKVFVNVLKKLPAAGKRTLVVLETANTAAARAARNIPRVTTLPAHSLNIGDLLAHEFVIVSKEAIDTITKTFKRS</sequence>
<reference evidence="7 8" key="1">
    <citation type="journal article" date="2016" name="Nat. Commun.">
        <title>Thousands of microbial genomes shed light on interconnected biogeochemical processes in an aquifer system.</title>
        <authorList>
            <person name="Anantharaman K."/>
            <person name="Brown C.T."/>
            <person name="Hug L.A."/>
            <person name="Sharon I."/>
            <person name="Castelle C.J."/>
            <person name="Probst A.J."/>
            <person name="Thomas B.C."/>
            <person name="Singh A."/>
            <person name="Wilkins M.J."/>
            <person name="Karaoz U."/>
            <person name="Brodie E.L."/>
            <person name="Williams K.H."/>
            <person name="Hubbard S.S."/>
            <person name="Banfield J.F."/>
        </authorList>
    </citation>
    <scope>NUCLEOTIDE SEQUENCE [LARGE SCALE GENOMIC DNA]</scope>
</reference>
<dbReference type="NCBIfam" id="TIGR03953">
    <property type="entry name" value="rplD_bact"/>
    <property type="match status" value="1"/>
</dbReference>
<dbReference type="InterPro" id="IPR023574">
    <property type="entry name" value="Ribosomal_uL4_dom_sf"/>
</dbReference>
<evidence type="ECO:0000313" key="7">
    <source>
        <dbReference type="EMBL" id="OGL99033.1"/>
    </source>
</evidence>
<keyword evidence="2 5" id="KW-0689">Ribosomal protein</keyword>
<dbReference type="PANTHER" id="PTHR10746">
    <property type="entry name" value="50S RIBOSOMAL PROTEIN L4"/>
    <property type="match status" value="1"/>
</dbReference>
<dbReference type="GO" id="GO:0003735">
    <property type="term" value="F:structural constituent of ribosome"/>
    <property type="evidence" value="ECO:0007669"/>
    <property type="project" value="InterPro"/>
</dbReference>
<feature type="compositionally biased region" description="Basic residues" evidence="6">
    <location>
        <begin position="63"/>
        <end position="78"/>
    </location>
</feature>
<comment type="similarity">
    <text evidence="1 5">Belongs to the universal ribosomal protein uL4 family.</text>
</comment>
<proteinExistence type="inferred from homology"/>
<evidence type="ECO:0000256" key="6">
    <source>
        <dbReference type="SAM" id="MobiDB-lite"/>
    </source>
</evidence>
<dbReference type="PANTHER" id="PTHR10746:SF6">
    <property type="entry name" value="LARGE RIBOSOMAL SUBUNIT PROTEIN UL4M"/>
    <property type="match status" value="1"/>
</dbReference>
<feature type="region of interest" description="Disordered" evidence="6">
    <location>
        <begin position="51"/>
        <end position="78"/>
    </location>
</feature>
<evidence type="ECO:0000256" key="3">
    <source>
        <dbReference type="ARBA" id="ARBA00023274"/>
    </source>
</evidence>
<dbReference type="InterPro" id="IPR013005">
    <property type="entry name" value="Ribosomal_uL4-like"/>
</dbReference>
<comment type="caution">
    <text evidence="7">The sequence shown here is derived from an EMBL/GenBank/DDBJ whole genome shotgun (WGS) entry which is preliminary data.</text>
</comment>
<keyword evidence="5" id="KW-0694">RNA-binding</keyword>
<gene>
    <name evidence="5" type="primary">rplD</name>
    <name evidence="7" type="ORF">A2304_02710</name>
</gene>
<keyword evidence="5" id="KW-0699">rRNA-binding</keyword>
<dbReference type="Gene3D" id="3.40.1370.10">
    <property type="match status" value="1"/>
</dbReference>
<dbReference type="EMBL" id="MGFE01000011">
    <property type="protein sequence ID" value="OGL99033.1"/>
    <property type="molecule type" value="Genomic_DNA"/>
</dbReference>
<dbReference type="GO" id="GO:1990904">
    <property type="term" value="C:ribonucleoprotein complex"/>
    <property type="evidence" value="ECO:0007669"/>
    <property type="project" value="UniProtKB-KW"/>
</dbReference>
<comment type="function">
    <text evidence="5">Forms part of the polypeptide exit tunnel.</text>
</comment>
<protein>
    <recommendedName>
        <fullName evidence="4 5">Large ribosomal subunit protein uL4</fullName>
    </recommendedName>
</protein>
<evidence type="ECO:0000313" key="8">
    <source>
        <dbReference type="Proteomes" id="UP000176501"/>
    </source>
</evidence>
<evidence type="ECO:0000256" key="4">
    <source>
        <dbReference type="ARBA" id="ARBA00035244"/>
    </source>
</evidence>
<comment type="subunit">
    <text evidence="5">Part of the 50S ribosomal subunit.</text>
</comment>
<dbReference type="Proteomes" id="UP000176501">
    <property type="component" value="Unassembled WGS sequence"/>
</dbReference>
<keyword evidence="3 5" id="KW-0687">Ribonucleoprotein</keyword>